<dbReference type="PANTHER" id="PTHR44019">
    <property type="entry name" value="WD REPEAT-CONTAINING PROTEIN 55"/>
    <property type="match status" value="1"/>
</dbReference>
<dbReference type="OMA" id="GIIKHWD"/>
<dbReference type="PROSITE" id="PS50082">
    <property type="entry name" value="WD_REPEATS_2"/>
    <property type="match status" value="3"/>
</dbReference>
<dbReference type="InterPro" id="IPR019775">
    <property type="entry name" value="WD40_repeat_CS"/>
</dbReference>
<dbReference type="HOGENOM" id="CLU_035848_0_0_1"/>
<keyword evidence="6" id="KW-1185">Reference proteome</keyword>
<dbReference type="Proteomes" id="UP000013827">
    <property type="component" value="Unassembled WGS sequence"/>
</dbReference>
<dbReference type="InterPro" id="IPR050505">
    <property type="entry name" value="WDR55/POC1"/>
</dbReference>
<dbReference type="Pfam" id="PF24796">
    <property type="entry name" value="WDR55"/>
    <property type="match status" value="1"/>
</dbReference>
<dbReference type="AlphaFoldDB" id="A0A0D3IE14"/>
<dbReference type="GeneID" id="17255681"/>
<evidence type="ECO:0000313" key="6">
    <source>
        <dbReference type="Proteomes" id="UP000013827"/>
    </source>
</evidence>
<reference evidence="6" key="1">
    <citation type="journal article" date="2013" name="Nature">
        <title>Pan genome of the phytoplankton Emiliania underpins its global distribution.</title>
        <authorList>
            <person name="Read B.A."/>
            <person name="Kegel J."/>
            <person name="Klute M.J."/>
            <person name="Kuo A."/>
            <person name="Lefebvre S.C."/>
            <person name="Maumus F."/>
            <person name="Mayer C."/>
            <person name="Miller J."/>
            <person name="Monier A."/>
            <person name="Salamov A."/>
            <person name="Young J."/>
            <person name="Aguilar M."/>
            <person name="Claverie J.M."/>
            <person name="Frickenhaus S."/>
            <person name="Gonzalez K."/>
            <person name="Herman E.K."/>
            <person name="Lin Y.C."/>
            <person name="Napier J."/>
            <person name="Ogata H."/>
            <person name="Sarno A.F."/>
            <person name="Shmutz J."/>
            <person name="Schroeder D."/>
            <person name="de Vargas C."/>
            <person name="Verret F."/>
            <person name="von Dassow P."/>
            <person name="Valentin K."/>
            <person name="Van de Peer Y."/>
            <person name="Wheeler G."/>
            <person name="Dacks J.B."/>
            <person name="Delwiche C.F."/>
            <person name="Dyhrman S.T."/>
            <person name="Glockner G."/>
            <person name="John U."/>
            <person name="Richards T."/>
            <person name="Worden A.Z."/>
            <person name="Zhang X."/>
            <person name="Grigoriev I.V."/>
            <person name="Allen A.E."/>
            <person name="Bidle K."/>
            <person name="Borodovsky M."/>
            <person name="Bowler C."/>
            <person name="Brownlee C."/>
            <person name="Cock J.M."/>
            <person name="Elias M."/>
            <person name="Gladyshev V.N."/>
            <person name="Groth M."/>
            <person name="Guda C."/>
            <person name="Hadaegh A."/>
            <person name="Iglesias-Rodriguez M.D."/>
            <person name="Jenkins J."/>
            <person name="Jones B.M."/>
            <person name="Lawson T."/>
            <person name="Leese F."/>
            <person name="Lindquist E."/>
            <person name="Lobanov A."/>
            <person name="Lomsadze A."/>
            <person name="Malik S.B."/>
            <person name="Marsh M.E."/>
            <person name="Mackinder L."/>
            <person name="Mock T."/>
            <person name="Mueller-Roeber B."/>
            <person name="Pagarete A."/>
            <person name="Parker M."/>
            <person name="Probert I."/>
            <person name="Quesneville H."/>
            <person name="Raines C."/>
            <person name="Rensing S.A."/>
            <person name="Riano-Pachon D.M."/>
            <person name="Richier S."/>
            <person name="Rokitta S."/>
            <person name="Shiraiwa Y."/>
            <person name="Soanes D.M."/>
            <person name="van der Giezen M."/>
            <person name="Wahlund T.M."/>
            <person name="Williams B."/>
            <person name="Wilson W."/>
            <person name="Wolfe G."/>
            <person name="Wurch L.L."/>
        </authorList>
    </citation>
    <scope>NUCLEOTIDE SEQUENCE</scope>
</reference>
<dbReference type="KEGG" id="ehx:EMIHUDRAFT_54282"/>
<evidence type="ECO:0000313" key="5">
    <source>
        <dbReference type="EnsemblProtists" id="EOD09499"/>
    </source>
</evidence>
<keyword evidence="3" id="KW-0677">Repeat</keyword>
<dbReference type="PANTHER" id="PTHR44019:SF20">
    <property type="entry name" value="WD REPEAT-CONTAINING PROTEIN 55"/>
    <property type="match status" value="1"/>
</dbReference>
<reference evidence="5" key="2">
    <citation type="submission" date="2024-10" db="UniProtKB">
        <authorList>
            <consortium name="EnsemblProtists"/>
        </authorList>
    </citation>
    <scope>IDENTIFICATION</scope>
</reference>
<dbReference type="eggNOG" id="KOG2444">
    <property type="taxonomic scope" value="Eukaryota"/>
</dbReference>
<comment type="similarity">
    <text evidence="1">Belongs to the WD repeat WDR55 family.</text>
</comment>
<dbReference type="SMART" id="SM00320">
    <property type="entry name" value="WD40"/>
    <property type="match status" value="5"/>
</dbReference>
<name>A0A0D3IE14_EMIH1</name>
<dbReference type="RefSeq" id="XP_005761928.1">
    <property type="nucleotide sequence ID" value="XM_005761871.1"/>
</dbReference>
<feature type="repeat" description="WD" evidence="4">
    <location>
        <begin position="255"/>
        <end position="296"/>
    </location>
</feature>
<proteinExistence type="inferred from homology"/>
<protein>
    <recommendedName>
        <fullName evidence="7">Anaphase-promoting complex subunit 4 WD40 domain-containing protein</fullName>
    </recommendedName>
</protein>
<dbReference type="Gene3D" id="2.130.10.10">
    <property type="entry name" value="YVTN repeat-like/Quinoprotein amine dehydrogenase"/>
    <property type="match status" value="2"/>
</dbReference>
<dbReference type="SUPFAM" id="SSF50978">
    <property type="entry name" value="WD40 repeat-like"/>
    <property type="match status" value="1"/>
</dbReference>
<feature type="repeat" description="WD" evidence="4">
    <location>
        <begin position="42"/>
        <end position="83"/>
    </location>
</feature>
<evidence type="ECO:0000256" key="1">
    <source>
        <dbReference type="ARBA" id="ARBA00007625"/>
    </source>
</evidence>
<organism evidence="5 6">
    <name type="scientific">Emiliania huxleyi (strain CCMP1516)</name>
    <dbReference type="NCBI Taxonomy" id="280463"/>
    <lineage>
        <taxon>Eukaryota</taxon>
        <taxon>Haptista</taxon>
        <taxon>Haptophyta</taxon>
        <taxon>Prymnesiophyceae</taxon>
        <taxon>Isochrysidales</taxon>
        <taxon>Noelaerhabdaceae</taxon>
        <taxon>Emiliania</taxon>
    </lineage>
</organism>
<keyword evidence="2 4" id="KW-0853">WD repeat</keyword>
<dbReference type="STRING" id="2903.R1DLE1"/>
<evidence type="ECO:0008006" key="7">
    <source>
        <dbReference type="Google" id="ProtNLM"/>
    </source>
</evidence>
<dbReference type="PROSITE" id="PS00678">
    <property type="entry name" value="WD_REPEATS_1"/>
    <property type="match status" value="1"/>
</dbReference>
<evidence type="ECO:0000256" key="2">
    <source>
        <dbReference type="ARBA" id="ARBA00022574"/>
    </source>
</evidence>
<dbReference type="PROSITE" id="PS50294">
    <property type="entry name" value="WD_REPEATS_REGION"/>
    <property type="match status" value="1"/>
</dbReference>
<dbReference type="InterPro" id="IPR036322">
    <property type="entry name" value="WD40_repeat_dom_sf"/>
</dbReference>
<sequence>ALAFGLDFHPTERLLAAGLITGQIRVYSCADDGASAERRLGAKPHADACRSVKFSPDGGALFSAGSDRSVQRRDLETNRPVWKLRAAHASAVNVCTPLGPHGVGTGDDEGAVRVWDVRQRGAVMRFDEHSDVVHDLHFELPRLQLASCSSDGHLSVYDLRKGRLEARSDELEEELLCLAPLKGGKKLLAGSDSGVLGVFSWGDFGDFSDRLTPARKPPGGRLTTPGGAEHALLFASADGVLRAASLHPSRMLGEVGRHADPIEALAVDAQGALAATAAHDGTVRLWDVSEAALGRRAARNGGRAEAETED</sequence>
<dbReference type="InterPro" id="IPR001680">
    <property type="entry name" value="WD40_rpt"/>
</dbReference>
<dbReference type="EnsemblProtists" id="EOD09499">
    <property type="protein sequence ID" value="EOD09499"/>
    <property type="gene ID" value="EMIHUDRAFT_54282"/>
</dbReference>
<evidence type="ECO:0000256" key="3">
    <source>
        <dbReference type="ARBA" id="ARBA00022737"/>
    </source>
</evidence>
<dbReference type="InterPro" id="IPR015943">
    <property type="entry name" value="WD40/YVTN_repeat-like_dom_sf"/>
</dbReference>
<evidence type="ECO:0000256" key="4">
    <source>
        <dbReference type="PROSITE-ProRule" id="PRU00221"/>
    </source>
</evidence>
<accession>A0A0D3IE14</accession>
<dbReference type="PaxDb" id="2903-EOD09499"/>
<feature type="repeat" description="WD" evidence="4">
    <location>
        <begin position="126"/>
        <end position="167"/>
    </location>
</feature>